<keyword evidence="2" id="KW-1185">Reference proteome</keyword>
<protein>
    <submittedName>
        <fullName evidence="1">Uncharacterized protein</fullName>
    </submittedName>
</protein>
<dbReference type="Gene3D" id="2.40.50.230">
    <property type="entry name" value="Gp5 N-terminal domain"/>
    <property type="match status" value="1"/>
</dbReference>
<dbReference type="OrthoDB" id="1903830at2"/>
<gene>
    <name evidence="1" type="ORF">KPC_2695</name>
</gene>
<organism evidence="1 2">
    <name type="scientific">Acinetobacter stercoris</name>
    <dbReference type="NCBI Taxonomy" id="2126983"/>
    <lineage>
        <taxon>Bacteria</taxon>
        <taxon>Pseudomonadati</taxon>
        <taxon>Pseudomonadota</taxon>
        <taxon>Gammaproteobacteria</taxon>
        <taxon>Moraxellales</taxon>
        <taxon>Moraxellaceae</taxon>
        <taxon>Acinetobacter</taxon>
    </lineage>
</organism>
<proteinExistence type="predicted"/>
<reference evidence="2" key="1">
    <citation type="submission" date="2018-03" db="EMBL/GenBank/DDBJ databases">
        <authorList>
            <person name="Blom J."/>
        </authorList>
    </citation>
    <scope>NUCLEOTIDE SEQUENCE [LARGE SCALE GENOMIC DNA]</scope>
    <source>
        <strain evidence="2">KPC-SM-21</strain>
    </source>
</reference>
<dbReference type="AlphaFoldDB" id="A0A2U3N1G3"/>
<sequence length="206" mass="22049">MQLKNSDKLGLIRPEQAMGGSAQLAALFRHLTGKMQTITLVEVVAVQNDGINPVGTVSVKPLVSQLDGSDNIIEHGVIGNIPYFRLQGGQNAVVIDPQKGDIALCSFCSRDISAVKRTRKPSPPNSRRQFDWSDGLYLGGYLNGSPTQYIQFNPEGGINIVSTGDININGLKISKDGVLTLSNGVIVDTHVHGGVRSGDSDTREPK</sequence>
<dbReference type="Proteomes" id="UP000245974">
    <property type="component" value="Unassembled WGS sequence"/>
</dbReference>
<evidence type="ECO:0000313" key="1">
    <source>
        <dbReference type="EMBL" id="SPL71517.1"/>
    </source>
</evidence>
<dbReference type="InParanoid" id="A0A2U3N1G3"/>
<accession>A0A2U3N1G3</accession>
<evidence type="ECO:0000313" key="2">
    <source>
        <dbReference type="Proteomes" id="UP000245974"/>
    </source>
</evidence>
<dbReference type="EMBL" id="OOGT01000144">
    <property type="protein sequence ID" value="SPL71517.1"/>
    <property type="molecule type" value="Genomic_DNA"/>
</dbReference>
<dbReference type="InterPro" id="IPR037026">
    <property type="entry name" value="Vgr_OB-fold_dom_sf"/>
</dbReference>
<name>A0A2U3N1G3_9GAMM</name>